<dbReference type="EMBL" id="FQUK01000006">
    <property type="protein sequence ID" value="SHE50261.1"/>
    <property type="molecule type" value="Genomic_DNA"/>
</dbReference>
<evidence type="ECO:0000313" key="8">
    <source>
        <dbReference type="EMBL" id="SHE50261.1"/>
    </source>
</evidence>
<evidence type="ECO:0000256" key="6">
    <source>
        <dbReference type="SAM" id="Phobius"/>
    </source>
</evidence>
<sequence length="233" mass="24492">MTSPEGVPAGFWQRYAAWSLDAVCLLPLVAGLAWSPLQRAWAQAAQALKTLTALLGRQLEIALASGQPPQALLSGVLADPQVQAGAAVLNAALFTLFGLPVLLYALLSALWTLGFEGSAWQATPGKRVLGLAVTDSQGGKPSLARLALRWLAAGLSWASLNLGHALAAVPPHLALHDRLSGTCVQTHSGTRRLPRWAQAWLGLQSVGALLALIWLWRLVQAWTLAALGMAAPG</sequence>
<evidence type="ECO:0000256" key="2">
    <source>
        <dbReference type="ARBA" id="ARBA00022475"/>
    </source>
</evidence>
<accession>A0A1M4U0G4</accession>
<dbReference type="RefSeq" id="WP_072755126.1">
    <property type="nucleotide sequence ID" value="NZ_FQUK01000006.1"/>
</dbReference>
<evidence type="ECO:0000256" key="1">
    <source>
        <dbReference type="ARBA" id="ARBA00004651"/>
    </source>
</evidence>
<dbReference type="InterPro" id="IPR051791">
    <property type="entry name" value="Pra-immunoreactive"/>
</dbReference>
<feature type="transmembrane region" description="Helical" evidence="6">
    <location>
        <begin position="15"/>
        <end position="34"/>
    </location>
</feature>
<keyword evidence="3 6" id="KW-0812">Transmembrane</keyword>
<dbReference type="GO" id="GO:0005886">
    <property type="term" value="C:plasma membrane"/>
    <property type="evidence" value="ECO:0007669"/>
    <property type="project" value="UniProtKB-SubCell"/>
</dbReference>
<reference evidence="9" key="1">
    <citation type="submission" date="2016-11" db="EMBL/GenBank/DDBJ databases">
        <authorList>
            <person name="Varghese N."/>
            <person name="Submissions S."/>
        </authorList>
    </citation>
    <scope>NUCLEOTIDE SEQUENCE [LARGE SCALE GENOMIC DNA]</scope>
    <source>
        <strain evidence="9">DSM 14834</strain>
    </source>
</reference>
<protein>
    <submittedName>
        <fullName evidence="8">RDD family protein</fullName>
    </submittedName>
</protein>
<comment type="subcellular location">
    <subcellularLocation>
        <location evidence="1">Cell membrane</location>
        <topology evidence="1">Multi-pass membrane protein</topology>
    </subcellularLocation>
</comment>
<dbReference type="InterPro" id="IPR010432">
    <property type="entry name" value="RDD"/>
</dbReference>
<evidence type="ECO:0000256" key="4">
    <source>
        <dbReference type="ARBA" id="ARBA00022989"/>
    </source>
</evidence>
<evidence type="ECO:0000256" key="3">
    <source>
        <dbReference type="ARBA" id="ARBA00022692"/>
    </source>
</evidence>
<evidence type="ECO:0000256" key="5">
    <source>
        <dbReference type="ARBA" id="ARBA00023136"/>
    </source>
</evidence>
<evidence type="ECO:0000259" key="7">
    <source>
        <dbReference type="Pfam" id="PF06271"/>
    </source>
</evidence>
<dbReference type="STRING" id="213588.SAMN02745204_00576"/>
<dbReference type="AlphaFoldDB" id="A0A1M4U0G4"/>
<dbReference type="Pfam" id="PF06271">
    <property type="entry name" value="RDD"/>
    <property type="match status" value="1"/>
</dbReference>
<evidence type="ECO:0000313" key="9">
    <source>
        <dbReference type="Proteomes" id="UP000242857"/>
    </source>
</evidence>
<dbReference type="PANTHER" id="PTHR36115:SF4">
    <property type="entry name" value="MEMBRANE PROTEIN"/>
    <property type="match status" value="1"/>
</dbReference>
<proteinExistence type="predicted"/>
<feature type="domain" description="RDD" evidence="7">
    <location>
        <begin position="8"/>
        <end position="180"/>
    </location>
</feature>
<keyword evidence="2" id="KW-1003">Cell membrane</keyword>
<keyword evidence="5 6" id="KW-0472">Membrane</keyword>
<feature type="transmembrane region" description="Helical" evidence="6">
    <location>
        <begin position="87"/>
        <end position="111"/>
    </location>
</feature>
<dbReference type="Proteomes" id="UP000242857">
    <property type="component" value="Unassembled WGS sequence"/>
</dbReference>
<dbReference type="OrthoDB" id="9793824at2"/>
<organism evidence="8 9">
    <name type="scientific">Thermomonas hydrothermalis</name>
    <dbReference type="NCBI Taxonomy" id="213588"/>
    <lineage>
        <taxon>Bacteria</taxon>
        <taxon>Pseudomonadati</taxon>
        <taxon>Pseudomonadota</taxon>
        <taxon>Gammaproteobacteria</taxon>
        <taxon>Lysobacterales</taxon>
        <taxon>Lysobacteraceae</taxon>
        <taxon>Thermomonas</taxon>
    </lineage>
</organism>
<keyword evidence="4 6" id="KW-1133">Transmembrane helix</keyword>
<dbReference type="PANTHER" id="PTHR36115">
    <property type="entry name" value="PROLINE-RICH ANTIGEN HOMOLOG-RELATED"/>
    <property type="match status" value="1"/>
</dbReference>
<feature type="transmembrane region" description="Helical" evidence="6">
    <location>
        <begin position="199"/>
        <end position="219"/>
    </location>
</feature>
<name>A0A1M4U0G4_9GAMM</name>
<keyword evidence="9" id="KW-1185">Reference proteome</keyword>
<gene>
    <name evidence="8" type="ORF">SAMN02745204_00576</name>
</gene>